<evidence type="ECO:0000313" key="2">
    <source>
        <dbReference type="EMBL" id="KAJ4020956.1"/>
    </source>
</evidence>
<feature type="region of interest" description="Disordered" evidence="1">
    <location>
        <begin position="55"/>
        <end position="77"/>
    </location>
</feature>
<sequence>MELGSANGGGNHDPSGYAAMFEGLDDVEAEVGARFEVEGILNCGDFDVALDDLNENIGDSSEMESGSANGGGDHDPSGYAARFEAAIFEGLNDVEAEVGTGVEVEGILNCGDFDVDLDDFDENIGDSSQGRPLYYKEGGY</sequence>
<reference evidence="2" key="1">
    <citation type="submission" date="2022-10" db="EMBL/GenBank/DDBJ databases">
        <title>Fusarium specimens isolated from Avocado Roots.</title>
        <authorList>
            <person name="Stajich J."/>
            <person name="Roper C."/>
            <person name="Heimlech-Rivalta G."/>
        </authorList>
    </citation>
    <scope>NUCLEOTIDE SEQUENCE</scope>
    <source>
        <strain evidence="2">CF00143</strain>
    </source>
</reference>
<comment type="caution">
    <text evidence="2">The sequence shown here is derived from an EMBL/GenBank/DDBJ whole genome shotgun (WGS) entry which is preliminary data.</text>
</comment>
<dbReference type="Proteomes" id="UP001152130">
    <property type="component" value="Unassembled WGS sequence"/>
</dbReference>
<feature type="compositionally biased region" description="Polar residues" evidence="1">
    <location>
        <begin position="57"/>
        <end position="67"/>
    </location>
</feature>
<name>A0A9W8PYT9_9HYPO</name>
<accession>A0A9W8PYT9</accession>
<keyword evidence="3" id="KW-1185">Reference proteome</keyword>
<organism evidence="2 3">
    <name type="scientific">Fusarium irregulare</name>
    <dbReference type="NCBI Taxonomy" id="2494466"/>
    <lineage>
        <taxon>Eukaryota</taxon>
        <taxon>Fungi</taxon>
        <taxon>Dikarya</taxon>
        <taxon>Ascomycota</taxon>
        <taxon>Pezizomycotina</taxon>
        <taxon>Sordariomycetes</taxon>
        <taxon>Hypocreomycetidae</taxon>
        <taxon>Hypocreales</taxon>
        <taxon>Nectriaceae</taxon>
        <taxon>Fusarium</taxon>
        <taxon>Fusarium incarnatum-equiseti species complex</taxon>
    </lineage>
</organism>
<gene>
    <name evidence="2" type="ORF">NW766_002452</name>
</gene>
<evidence type="ECO:0000313" key="3">
    <source>
        <dbReference type="Proteomes" id="UP001152130"/>
    </source>
</evidence>
<dbReference type="EMBL" id="JAPDHF010000003">
    <property type="protein sequence ID" value="KAJ4020956.1"/>
    <property type="molecule type" value="Genomic_DNA"/>
</dbReference>
<dbReference type="AlphaFoldDB" id="A0A9W8PYT9"/>
<evidence type="ECO:0000256" key="1">
    <source>
        <dbReference type="SAM" id="MobiDB-lite"/>
    </source>
</evidence>
<proteinExistence type="predicted"/>
<protein>
    <submittedName>
        <fullName evidence="2">Uncharacterized protein</fullName>
    </submittedName>
</protein>